<name>A0A977KTE3_9CYAN</name>
<organism evidence="1">
    <name type="scientific">Woronichinia naegeliana WA131</name>
    <dbReference type="NCBI Taxonomy" id="2824559"/>
    <lineage>
        <taxon>Bacteria</taxon>
        <taxon>Bacillati</taxon>
        <taxon>Cyanobacteriota</taxon>
        <taxon>Cyanophyceae</taxon>
        <taxon>Synechococcales</taxon>
        <taxon>Coelosphaeriaceae</taxon>
        <taxon>Woronichinia</taxon>
    </lineage>
</organism>
<gene>
    <name evidence="1" type="ORF">KA717_27765</name>
</gene>
<reference evidence="1" key="1">
    <citation type="submission" date="2021-04" db="EMBL/GenBank/DDBJ databases">
        <title>Genome sequence of Woronichinia naegeliana from Washington state freshwater lake bloom.</title>
        <authorList>
            <person name="Dreher T.W."/>
        </authorList>
    </citation>
    <scope>NUCLEOTIDE SEQUENCE</scope>
    <source>
        <strain evidence="1">WA131</strain>
    </source>
</reference>
<sequence>MADPLTAGALVALAAQKFIESSAGELAKKFTTEAIAKIPELWQQIKNKLQGRSAKVDEALVKLEAGDRSGIDTVTKNLDVVLDDEPEFANELKLLAQTIQAGKIQDRSTMMQNNSDNARGWQTKVEGGTAYIGEIHIQHGQTPNS</sequence>
<protein>
    <submittedName>
        <fullName evidence="1">Uncharacterized protein</fullName>
    </submittedName>
</protein>
<dbReference type="KEGG" id="wna:KA717_27765"/>
<dbReference type="Proteomes" id="UP001065613">
    <property type="component" value="Chromosome"/>
</dbReference>
<dbReference type="AlphaFoldDB" id="A0A977KTE3"/>
<dbReference type="EMBL" id="CP073041">
    <property type="protein sequence ID" value="UXE59552.1"/>
    <property type="molecule type" value="Genomic_DNA"/>
</dbReference>
<proteinExistence type="predicted"/>
<accession>A0A977KTE3</accession>
<evidence type="ECO:0000313" key="1">
    <source>
        <dbReference type="EMBL" id="UXE59552.1"/>
    </source>
</evidence>